<dbReference type="GO" id="GO:0042773">
    <property type="term" value="P:ATP synthesis coupled electron transport"/>
    <property type="evidence" value="ECO:0007669"/>
    <property type="project" value="InterPro"/>
</dbReference>
<feature type="transmembrane region" description="Helical" evidence="7">
    <location>
        <begin position="401"/>
        <end position="421"/>
    </location>
</feature>
<dbReference type="InterPro" id="IPR001750">
    <property type="entry name" value="ND/Mrp_TM"/>
</dbReference>
<feature type="transmembrane region" description="Helical" evidence="7">
    <location>
        <begin position="427"/>
        <end position="451"/>
    </location>
</feature>
<feature type="transmembrane region" description="Helical" evidence="7">
    <location>
        <begin position="317"/>
        <end position="342"/>
    </location>
</feature>
<feature type="transmembrane region" description="Helical" evidence="7">
    <location>
        <begin position="28"/>
        <end position="47"/>
    </location>
</feature>
<evidence type="ECO:0000256" key="6">
    <source>
        <dbReference type="ARBA" id="ARBA00023136"/>
    </source>
</evidence>
<feature type="transmembrane region" description="Helical" evidence="7">
    <location>
        <begin position="218"/>
        <end position="234"/>
    </location>
</feature>
<dbReference type="Pfam" id="PF00361">
    <property type="entry name" value="Proton_antipo_M"/>
    <property type="match status" value="1"/>
</dbReference>
<comment type="subcellular location">
    <subcellularLocation>
        <location evidence="1">Membrane</location>
        <topology evidence="1">Multi-pass membrane protein</topology>
    </subcellularLocation>
</comment>
<dbReference type="EMBL" id="MLJW01000052">
    <property type="protein sequence ID" value="OIR05131.1"/>
    <property type="molecule type" value="Genomic_DNA"/>
</dbReference>
<sequence length="519" mass="52400">MKGKLETIYLSKNVGGARIRAMNTTIEVSLALIPVLPLCGGAACGLLPGESGARVSRAAAWAVAVLAAVAAGALAFGPAIGSAAGGLLMLDGVSASMSLLVAVLGLAVVRFSVNTLRGDAQAGRFWRNLNLCLGLTQVLVLAGSLPVLAVGWIGSSLALHGLLLHFRDRGEARLAAWTKFLISRTGDACLLAGILVLHAAAGTWSIAGLAAWAANAPAQVPAAACGLFAACALLKSVQVPFHSWLPDALETPSSVSALMHAGVVNAGGFLLIRLSPVLVAAPSVLAVVVAVGCFTVLFGSVVLAAQTSVKRRLAYSTVAQMGFMMVECGLGAFGLALLHLLAHSAYKAHAFLRSGTAAGEPRPGLPVVKAWAVFAGLAVAAALVAAARWGASLAGLPDGQAVFDLVLGLGVAYGLAAAFSAGLRGGALLVALLGVAVAQTAHEAGLALWALPTASAAVGASAAVASVTFALLFALQLVLPHLAARPAGRALHVHALNGFYLAAWTRRLMRRFGPVRNGV</sequence>
<feature type="transmembrane region" description="Helical" evidence="7">
    <location>
        <begin position="93"/>
        <end position="113"/>
    </location>
</feature>
<dbReference type="InterPro" id="IPR003945">
    <property type="entry name" value="NU5C-like"/>
</dbReference>
<comment type="caution">
    <text evidence="9">The sequence shown here is derived from an EMBL/GenBank/DDBJ whole genome shotgun (WGS) entry which is preliminary data.</text>
</comment>
<name>A0A1J5SAZ8_9ZZZZ</name>
<dbReference type="AlphaFoldDB" id="A0A1J5SAZ8"/>
<accession>A0A1J5SAZ8</accession>
<evidence type="ECO:0000256" key="5">
    <source>
        <dbReference type="ARBA" id="ARBA00022989"/>
    </source>
</evidence>
<proteinExistence type="inferred from homology"/>
<feature type="transmembrane region" description="Helical" evidence="7">
    <location>
        <begin position="284"/>
        <end position="305"/>
    </location>
</feature>
<dbReference type="GO" id="GO:0008137">
    <property type="term" value="F:NADH dehydrogenase (ubiquinone) activity"/>
    <property type="evidence" value="ECO:0007669"/>
    <property type="project" value="InterPro"/>
</dbReference>
<evidence type="ECO:0000256" key="1">
    <source>
        <dbReference type="ARBA" id="ARBA00004141"/>
    </source>
</evidence>
<keyword evidence="5 7" id="KW-1133">Transmembrane helix</keyword>
<dbReference type="InterPro" id="IPR046396">
    <property type="entry name" value="Transporter_DabB"/>
</dbReference>
<dbReference type="PANTHER" id="PTHR42829">
    <property type="entry name" value="NADH-UBIQUINONE OXIDOREDUCTASE CHAIN 5"/>
    <property type="match status" value="1"/>
</dbReference>
<dbReference type="GO" id="GO:0016020">
    <property type="term" value="C:membrane"/>
    <property type="evidence" value="ECO:0007669"/>
    <property type="project" value="UniProtKB-SubCell"/>
</dbReference>
<evidence type="ECO:0000256" key="4">
    <source>
        <dbReference type="ARBA" id="ARBA00022692"/>
    </source>
</evidence>
<feature type="transmembrane region" description="Helical" evidence="7">
    <location>
        <begin position="255"/>
        <end position="272"/>
    </location>
</feature>
<evidence type="ECO:0000313" key="9">
    <source>
        <dbReference type="EMBL" id="OIR05131.1"/>
    </source>
</evidence>
<evidence type="ECO:0000256" key="2">
    <source>
        <dbReference type="ARBA" id="ARBA00022448"/>
    </source>
</evidence>
<evidence type="ECO:0000256" key="3">
    <source>
        <dbReference type="ARBA" id="ARBA00022475"/>
    </source>
</evidence>
<keyword evidence="3" id="KW-1003">Cell membrane</keyword>
<keyword evidence="2" id="KW-0813">Transport</keyword>
<dbReference type="PRINTS" id="PR01434">
    <property type="entry name" value="NADHDHGNASE5"/>
</dbReference>
<organism evidence="9">
    <name type="scientific">mine drainage metagenome</name>
    <dbReference type="NCBI Taxonomy" id="410659"/>
    <lineage>
        <taxon>unclassified sequences</taxon>
        <taxon>metagenomes</taxon>
        <taxon>ecological metagenomes</taxon>
    </lineage>
</organism>
<protein>
    <submittedName>
        <fullName evidence="9">NADH-quinone oxidoreductase subunit 12</fullName>
        <ecNumber evidence="9">1.6.5.11</ecNumber>
    </submittedName>
</protein>
<gene>
    <name evidence="9" type="ORF">GALL_126890</name>
</gene>
<dbReference type="EC" id="1.6.5.11" evidence="9"/>
<dbReference type="PANTHER" id="PTHR42829:SF1">
    <property type="entry name" value="INORGANIC CARBON TRANSPORTER SUBUNIT DABB-RELATED"/>
    <property type="match status" value="1"/>
</dbReference>
<keyword evidence="9" id="KW-0560">Oxidoreductase</keyword>
<dbReference type="HAMAP" id="MF_00862">
    <property type="entry name" value="DabB"/>
    <property type="match status" value="1"/>
</dbReference>
<evidence type="ECO:0000259" key="8">
    <source>
        <dbReference type="Pfam" id="PF00361"/>
    </source>
</evidence>
<dbReference type="GO" id="GO:0003954">
    <property type="term" value="F:NADH dehydrogenase activity"/>
    <property type="evidence" value="ECO:0007669"/>
    <property type="project" value="TreeGrafter"/>
</dbReference>
<feature type="transmembrane region" description="Helical" evidence="7">
    <location>
        <begin position="370"/>
        <end position="389"/>
    </location>
</feature>
<feature type="transmembrane region" description="Helical" evidence="7">
    <location>
        <begin position="59"/>
        <end position="81"/>
    </location>
</feature>
<dbReference type="GO" id="GO:0015990">
    <property type="term" value="P:electron transport coupled proton transport"/>
    <property type="evidence" value="ECO:0007669"/>
    <property type="project" value="TreeGrafter"/>
</dbReference>
<feature type="transmembrane region" description="Helical" evidence="7">
    <location>
        <begin position="458"/>
        <end position="479"/>
    </location>
</feature>
<evidence type="ECO:0000256" key="7">
    <source>
        <dbReference type="SAM" id="Phobius"/>
    </source>
</evidence>
<keyword evidence="6 7" id="KW-0472">Membrane</keyword>
<reference evidence="9" key="1">
    <citation type="submission" date="2016-10" db="EMBL/GenBank/DDBJ databases">
        <title>Sequence of Gallionella enrichment culture.</title>
        <authorList>
            <person name="Poehlein A."/>
            <person name="Muehling M."/>
            <person name="Daniel R."/>
        </authorList>
    </citation>
    <scope>NUCLEOTIDE SEQUENCE</scope>
</reference>
<feature type="domain" description="NADH:quinone oxidoreductase/Mrp antiporter transmembrane" evidence="8">
    <location>
        <begin position="143"/>
        <end position="358"/>
    </location>
</feature>
<keyword evidence="4 7" id="KW-0812">Transmembrane</keyword>
<feature type="transmembrane region" description="Helical" evidence="7">
    <location>
        <begin position="125"/>
        <end position="143"/>
    </location>
</feature>
<feature type="transmembrane region" description="Helical" evidence="7">
    <location>
        <begin position="188"/>
        <end position="212"/>
    </location>
</feature>